<dbReference type="InterPro" id="IPR047922">
    <property type="entry name" value="FBXL6_F-box"/>
</dbReference>
<reference evidence="3" key="2">
    <citation type="journal article" date="2018" name="Environ. Sci. Technol.">
        <title>The Toxicogenome of Hyalella azteca: A Model for Sediment Ecotoxicology and Evolutionary Toxicology.</title>
        <authorList>
            <person name="Poynton H.C."/>
            <person name="Hasenbein S."/>
            <person name="Benoit J.B."/>
            <person name="Sepulveda M.S."/>
            <person name="Poelchau M.F."/>
            <person name="Hughes D.S.T."/>
            <person name="Murali S.C."/>
            <person name="Chen S."/>
            <person name="Glastad K.M."/>
            <person name="Goodisman M.A.D."/>
            <person name="Werren J.H."/>
            <person name="Vineis J.H."/>
            <person name="Bowen J.L."/>
            <person name="Friedrich M."/>
            <person name="Jones J."/>
            <person name="Robertson H.M."/>
            <person name="Feyereisen R."/>
            <person name="Mechler-Hickson A."/>
            <person name="Mathers N."/>
            <person name="Lee C.E."/>
            <person name="Colbourne J.K."/>
            <person name="Biales A."/>
            <person name="Johnston J.S."/>
            <person name="Wellborn G.A."/>
            <person name="Rosendale A.J."/>
            <person name="Cridge A.G."/>
            <person name="Munoz-Torres M.C."/>
            <person name="Bain P.A."/>
            <person name="Manny A.R."/>
            <person name="Major K.M."/>
            <person name="Lambert F.N."/>
            <person name="Vulpe C.D."/>
            <person name="Tuck P."/>
            <person name="Blalock B.J."/>
            <person name="Lin Y.Y."/>
            <person name="Smith M.E."/>
            <person name="Ochoa-Acuna H."/>
            <person name="Chen M.M."/>
            <person name="Childers C.P."/>
            <person name="Qu J."/>
            <person name="Dugan S."/>
            <person name="Lee S.L."/>
            <person name="Chao H."/>
            <person name="Dinh H."/>
            <person name="Han Y."/>
            <person name="Doddapaneni H."/>
            <person name="Worley K.C."/>
            <person name="Muzny D.M."/>
            <person name="Gibbs R.A."/>
            <person name="Richards S."/>
        </authorList>
    </citation>
    <scope>NUCLEOTIDE SEQUENCE</scope>
    <source>
        <strain evidence="3">HAZT.00-mixed</strain>
        <tissue evidence="3">Whole organism</tissue>
    </source>
</reference>
<feature type="compositionally biased region" description="Basic and acidic residues" evidence="1">
    <location>
        <begin position="53"/>
        <end position="66"/>
    </location>
</feature>
<dbReference type="Gene3D" id="3.80.10.10">
    <property type="entry name" value="Ribonuclease Inhibitor"/>
    <property type="match status" value="1"/>
</dbReference>
<feature type="region of interest" description="Disordered" evidence="1">
    <location>
        <begin position="1765"/>
        <end position="1820"/>
    </location>
</feature>
<sequence>MDQNFYRDTSMSSQLLNENSSAASAVEPGSSDASSKNMEDATEAKTKNNMTEAKTKDDKGDNKAKSETSNMDVKQATSIVHNNKGDDANESASFAGSLNELVERGGLYGQEKIVAESAVRQQKAGDEVREANDTECDTGGVSVNKVFVKDFSKSQGVVNDVADVPQSKTTKDLVNTEQPYDTYGGADTIAKADVNSWSSCSTSHETGASNLPSVEGKNVTSPTASPPGSLGTTPGEVCPPKEGMPGVASSDPIIPVFGYCPKDSCGNSMTPYPTPPYPTPPYNSMSGISASAYPNATNVYPNSCPGYSGAASYPTPSTPSSGYTNPNTPCSSYVNPNTPTSGCGTDTTPNSSYHNPNTPNPSFGGTVDTPVYGASSHYVAAENASGYTGPSNALMGLVESSSTCGPSPPGGSLSSESSSSYGPSPTAGPQVSEGSSYGPSPPAYTQARESSSTLSSQESRGSRSSGTSLLTSQVSPAPEKTCDEKVTSSRSSATNSLESTTSVSISSSSYRQSNTQQHMSTTASVPDTRCSTNSMYNFYSSNASDGDSTATVGGSAAGAYDTKDASSLGVLGSESSNKPSSYLNKEGYSKGASYSSAAANTTFSNAGSNSYANSGTNSYSNTGPNNYPNTGSNGYQNPGSNSYQNPGSNSYQNPGSNSYQNPGSNCYQDPGSNGYQNPGSNSYQNPGSNSYQNPGSNSYQNPGSNGYQDPGSNGYQNPGSNSYQNPGSNSYQNPGSNGYQNPGSNSYQNPSTPGPSTPAAAPGYSDPDSLGNVNYSNPTTPASGLVSSLGQGMYSNLKTPSGLPASEPSDRHWNNSNAAKPSCHPSQHSAQTSALKTNLQSDFGSNIKERQAENYYSWSEHKTGPDALDFSCAAPFGYPNPVLKTEPGTSSIQDTPFNNFKTSQGGLMSPPNLDPSFGESASLEAAINSLNKKDAAAIRESLESFIMSDPSFKNGDAAGLSNHEKYLEFLEHMTQFSMASEKMEKFGRSSSVGGGGGGANQALEALTHMTNSQQPHELNSMLPSYMQSNMAGMLPSQHNMGINIPLGMPGSTGHGMPGLMPNPLTEPFLHNERFMPTNHMMNGLLDGMKAGYDVSNPYMMSMKAAMEGGLHSIGGMKSSGMYPESSMPSSSIGHTPTGVSSKSAYEPWLPQMNLGDTAPGCSNKFTMQHKTSGSRSTTPASTNYSPGYSKGQFRSSTSSLPSTSDNFNAFHQRDMQHYKPSDSAMSSNANNVPMKSGSMDSLLACSEVPSAANLNSTQKSSMSQSMSDMTQNCFPPNRVHPVPNTPDPHAYLSDPYRTKNAYRPTSDLPAYNNPPTSSPASQKPDDSLYWNITPDTYHNQPLMHLPEGTSINVEHRRPNCPCILCAAHTRNVRIHGAHNVRNHVSCVGRGRAGWCAKTSRYKLNLKVASGLSSLAGSAANSTPLHSTAASIAESISSTISSVISNAVANRTPVDEGAGGLIPSGTSGLMPSGAGGLMPSAASGLMPSGASGPARDPDRPGAASFMGNLTQSESGANPVYRPADNLSSNPAYRPATNLPSQPSYPSADNVPSNSSYRPADNLPSNPAYKPVDNLSRNPAYRPEDCLSSNSAYRPTDYQPSNPAFRPADNLPGNRAPHWGLPSDSLPSSELQTGVSTGAQFDSFSQSRQRGRHPSSGFVDPRPQQTPSSGYTDPRSSPSTNVARTKPSVSDPHNLPPTAAVENTGSSIPGSCYGGSSNNEHFPSNTNFKTDADGYSATYAKANSYNINQANNIRSNFANQTHASSYAPAPLIEPSRYKTSGEPPNRTGPPPCLPDGRNNQLHFTPSLDNRLDLPELHAPPPAAAGESLKQVLASPTRDRAPSGAEARLIPQQTPPTAPAAPLGPPVAATSHGKDVSRFFNCPGSPCKSAKPLDDAEQLYSFNDSSIESPMPSPMQHKHKKRKLKEAFPVYESEITTDPQSCGIKLKLKLTTPKPAVLPKSPSYSYAAYSSLKSPAGSQDQSSSSTTSSPYYSVSSSSPYDLPCAPDLPIPKKRKYTKSAEAASRKKQQSTSESSTPLSSPSPCMVPLVSGGIYPTVVLNHINPGARKKRGPKTGSDVYKNPGFGAPLAEVRGEPQSPWGCKISNEVLGMIFSRVIGDDNCIPALLRLSRVCRLWHSASLNPALWRTADLSVPRVKPRHRTEAKLCWLLTDRLHSTQHLNLSELHSTSTSVSCTAPQPQ</sequence>
<feature type="compositionally biased region" description="Polar residues" evidence="1">
    <location>
        <begin position="1164"/>
        <end position="1186"/>
    </location>
</feature>
<name>A0A6A0H3M6_HYAAZ</name>
<feature type="region of interest" description="Disordered" evidence="1">
    <location>
        <begin position="1"/>
        <end position="91"/>
    </location>
</feature>
<feature type="compositionally biased region" description="Low complexity" evidence="1">
    <location>
        <begin position="546"/>
        <end position="559"/>
    </location>
</feature>
<reference evidence="3" key="1">
    <citation type="submission" date="2014-08" db="EMBL/GenBank/DDBJ databases">
        <authorList>
            <person name="Murali S."/>
            <person name="Richards S."/>
            <person name="Bandaranaike D."/>
            <person name="Bellair M."/>
            <person name="Blankenburg K."/>
            <person name="Chao H."/>
            <person name="Dinh H."/>
            <person name="Doddapaneni H."/>
            <person name="Dugan-Rocha S."/>
            <person name="Elkadiri S."/>
            <person name="Gnanaolivu R."/>
            <person name="Hughes D."/>
            <person name="Lee S."/>
            <person name="Li M."/>
            <person name="Ming W."/>
            <person name="Munidasa M."/>
            <person name="Muniz J."/>
            <person name="Nguyen L."/>
            <person name="Osuji N."/>
            <person name="Pu L.-L."/>
            <person name="Puazo M."/>
            <person name="Skinner E."/>
            <person name="Qu C."/>
            <person name="Quiroz J."/>
            <person name="Raj R."/>
            <person name="Weissenberger G."/>
            <person name="Xin Y."/>
            <person name="Zou X."/>
            <person name="Han Y."/>
            <person name="Worley K."/>
            <person name="Muzny D."/>
            <person name="Gibbs R."/>
        </authorList>
    </citation>
    <scope>NUCLEOTIDE SEQUENCE</scope>
    <source>
        <strain evidence="3">HAZT.00-mixed</strain>
        <tissue evidence="3">Whole organism</tissue>
    </source>
</reference>
<dbReference type="InterPro" id="IPR036047">
    <property type="entry name" value="F-box-like_dom_sf"/>
</dbReference>
<dbReference type="InterPro" id="IPR001810">
    <property type="entry name" value="F-box_dom"/>
</dbReference>
<dbReference type="GO" id="GO:0019005">
    <property type="term" value="C:SCF ubiquitin ligase complex"/>
    <property type="evidence" value="ECO:0007669"/>
    <property type="project" value="InterPro"/>
</dbReference>
<feature type="compositionally biased region" description="Polar residues" evidence="1">
    <location>
        <begin position="1585"/>
        <end position="1600"/>
    </location>
</feature>
<feature type="compositionally biased region" description="Polar residues" evidence="1">
    <location>
        <begin position="1536"/>
        <end position="1555"/>
    </location>
</feature>
<feature type="region of interest" description="Disordered" evidence="1">
    <location>
        <begin position="1281"/>
        <end position="1327"/>
    </location>
</feature>
<feature type="compositionally biased region" description="Low complexity" evidence="1">
    <location>
        <begin position="400"/>
        <end position="429"/>
    </location>
</feature>
<feature type="region of interest" description="Disordered" evidence="1">
    <location>
        <begin position="1164"/>
        <end position="1207"/>
    </location>
</feature>
<feature type="region of interest" description="Disordered" evidence="1">
    <location>
        <begin position="541"/>
        <end position="595"/>
    </location>
</feature>
<feature type="region of interest" description="Disordered" evidence="1">
    <location>
        <begin position="341"/>
        <end position="368"/>
    </location>
</feature>
<feature type="compositionally biased region" description="Polar residues" evidence="1">
    <location>
        <begin position="341"/>
        <end position="363"/>
    </location>
</feature>
<protein>
    <recommendedName>
        <fullName evidence="2">F-box domain-containing protein</fullName>
    </recommendedName>
</protein>
<feature type="compositionally biased region" description="Polar residues" evidence="1">
    <location>
        <begin position="1795"/>
        <end position="1805"/>
    </location>
</feature>
<dbReference type="SUPFAM" id="SSF81383">
    <property type="entry name" value="F-box domain"/>
    <property type="match status" value="1"/>
</dbReference>
<dbReference type="Pfam" id="PF12937">
    <property type="entry name" value="F-box-like"/>
    <property type="match status" value="1"/>
</dbReference>
<feature type="compositionally biased region" description="Basic and acidic residues" evidence="1">
    <location>
        <begin position="37"/>
        <end position="46"/>
    </location>
</feature>
<feature type="region of interest" description="Disordered" evidence="1">
    <location>
        <begin position="1457"/>
        <end position="1724"/>
    </location>
</feature>
<dbReference type="CDD" id="cd22119">
    <property type="entry name" value="F-box_FBXL6"/>
    <property type="match status" value="1"/>
</dbReference>
<feature type="region of interest" description="Disordered" evidence="1">
    <location>
        <begin position="198"/>
        <end position="238"/>
    </location>
</feature>
<feature type="compositionally biased region" description="Low complexity" evidence="1">
    <location>
        <begin position="1971"/>
        <end position="1998"/>
    </location>
</feature>
<feature type="compositionally biased region" description="Polar residues" evidence="1">
    <location>
        <begin position="1"/>
        <end position="23"/>
    </location>
</feature>
<feature type="region of interest" description="Disordered" evidence="1">
    <location>
        <begin position="1971"/>
        <end position="2040"/>
    </location>
</feature>
<feature type="compositionally biased region" description="Polar residues" evidence="1">
    <location>
        <begin position="1623"/>
        <end position="1646"/>
    </location>
</feature>
<proteinExistence type="predicted"/>
<feature type="compositionally biased region" description="Polar residues" evidence="1">
    <location>
        <begin position="1699"/>
        <end position="1724"/>
    </location>
</feature>
<feature type="compositionally biased region" description="Polar residues" evidence="1">
    <location>
        <begin position="573"/>
        <end position="583"/>
    </location>
</feature>
<evidence type="ECO:0000259" key="2">
    <source>
        <dbReference type="Pfam" id="PF12937"/>
    </source>
</evidence>
<feature type="region of interest" description="Disordered" evidence="1">
    <location>
        <begin position="1847"/>
        <end position="1869"/>
    </location>
</feature>
<feature type="compositionally biased region" description="Polar residues" evidence="1">
    <location>
        <begin position="771"/>
        <end position="799"/>
    </location>
</feature>
<accession>A0A6A0H3M6</accession>
<organism evidence="3">
    <name type="scientific">Hyalella azteca</name>
    <name type="common">Amphipod</name>
    <dbReference type="NCBI Taxonomy" id="294128"/>
    <lineage>
        <taxon>Eukaryota</taxon>
        <taxon>Metazoa</taxon>
        <taxon>Ecdysozoa</taxon>
        <taxon>Arthropoda</taxon>
        <taxon>Crustacea</taxon>
        <taxon>Multicrustacea</taxon>
        <taxon>Malacostraca</taxon>
        <taxon>Eumalacostraca</taxon>
        <taxon>Peracarida</taxon>
        <taxon>Amphipoda</taxon>
        <taxon>Senticaudata</taxon>
        <taxon>Talitrida</taxon>
        <taxon>Talitroidea</taxon>
        <taxon>Hyalellidae</taxon>
        <taxon>Hyalella</taxon>
    </lineage>
</organism>
<dbReference type="InterPro" id="IPR032675">
    <property type="entry name" value="LRR_dom_sf"/>
</dbReference>
<feature type="compositionally biased region" description="Low complexity" evidence="1">
    <location>
        <begin position="2027"/>
        <end position="2040"/>
    </location>
</feature>
<feature type="domain" description="F-box" evidence="2">
    <location>
        <begin position="2102"/>
        <end position="2147"/>
    </location>
</feature>
<feature type="compositionally biased region" description="Polar residues" evidence="1">
    <location>
        <begin position="1126"/>
        <end position="1143"/>
    </location>
</feature>
<feature type="compositionally biased region" description="Polar residues" evidence="1">
    <location>
        <begin position="67"/>
        <end position="81"/>
    </location>
</feature>
<comment type="caution">
    <text evidence="3">The sequence shown here is derived from an EMBL/GenBank/DDBJ whole genome shotgun (WGS) entry which is preliminary data.</text>
</comment>
<dbReference type="Proteomes" id="UP000711488">
    <property type="component" value="Unassembled WGS sequence"/>
</dbReference>
<dbReference type="EMBL" id="JQDR03007409">
    <property type="protein sequence ID" value="KAA0198634.1"/>
    <property type="molecule type" value="Genomic_DNA"/>
</dbReference>
<feature type="compositionally biased region" description="Low complexity" evidence="1">
    <location>
        <begin position="617"/>
        <end position="635"/>
    </location>
</feature>
<feature type="compositionally biased region" description="Low complexity" evidence="1">
    <location>
        <begin position="448"/>
        <end position="473"/>
    </location>
</feature>
<feature type="region of interest" description="Disordered" evidence="1">
    <location>
        <begin position="617"/>
        <end position="834"/>
    </location>
</feature>
<gene>
    <name evidence="3" type="ORF">HAZT_HAZT007521</name>
</gene>
<feature type="compositionally biased region" description="Pro residues" evidence="1">
    <location>
        <begin position="1850"/>
        <end position="1862"/>
    </location>
</feature>
<feature type="compositionally biased region" description="Polar residues" evidence="1">
    <location>
        <begin position="198"/>
        <end position="223"/>
    </location>
</feature>
<feature type="compositionally biased region" description="Polar residues" evidence="1">
    <location>
        <begin position="1661"/>
        <end position="1681"/>
    </location>
</feature>
<feature type="compositionally biased region" description="Low complexity" evidence="1">
    <location>
        <begin position="496"/>
        <end position="517"/>
    </location>
</feature>
<feature type="compositionally biased region" description="Polar residues" evidence="1">
    <location>
        <begin position="636"/>
        <end position="749"/>
    </location>
</feature>
<reference evidence="3" key="3">
    <citation type="submission" date="2019-06" db="EMBL/GenBank/DDBJ databases">
        <authorList>
            <person name="Poynton C."/>
            <person name="Hasenbein S."/>
            <person name="Benoit J.B."/>
            <person name="Sepulveda M.S."/>
            <person name="Poelchau M.F."/>
            <person name="Murali S.C."/>
            <person name="Chen S."/>
            <person name="Glastad K.M."/>
            <person name="Werren J.H."/>
            <person name="Vineis J.H."/>
            <person name="Bowen J.L."/>
            <person name="Friedrich M."/>
            <person name="Jones J."/>
            <person name="Robertson H.M."/>
            <person name="Feyereisen R."/>
            <person name="Mechler-Hickson A."/>
            <person name="Mathers N."/>
            <person name="Lee C.E."/>
            <person name="Colbourne J.K."/>
            <person name="Biales A."/>
            <person name="Johnston J.S."/>
            <person name="Wellborn G.A."/>
            <person name="Rosendale A.J."/>
            <person name="Cridge A.G."/>
            <person name="Munoz-Torres M.C."/>
            <person name="Bain P.A."/>
            <person name="Manny A.R."/>
            <person name="Major K.M."/>
            <person name="Lambert F.N."/>
            <person name="Vulpe C.D."/>
            <person name="Tuck P."/>
            <person name="Blalock B.J."/>
            <person name="Lin Y.-Y."/>
            <person name="Smith M.E."/>
            <person name="Ochoa-Acuna H."/>
            <person name="Chen M.-J.M."/>
            <person name="Childers C.P."/>
            <person name="Qu J."/>
            <person name="Dugan S."/>
            <person name="Lee S.L."/>
            <person name="Chao H."/>
            <person name="Dinh H."/>
            <person name="Han Y."/>
            <person name="Doddapaneni H."/>
            <person name="Worley K.C."/>
            <person name="Muzny D.M."/>
            <person name="Gibbs R.A."/>
            <person name="Richards S."/>
        </authorList>
    </citation>
    <scope>NUCLEOTIDE SEQUENCE</scope>
    <source>
        <strain evidence="3">HAZT.00-mixed</strain>
        <tissue evidence="3">Whole organism</tissue>
    </source>
</reference>
<feature type="compositionally biased region" description="Polar residues" evidence="1">
    <location>
        <begin position="518"/>
        <end position="528"/>
    </location>
</feature>
<evidence type="ECO:0000256" key="1">
    <source>
        <dbReference type="SAM" id="MobiDB-lite"/>
    </source>
</evidence>
<feature type="compositionally biased region" description="Polar residues" evidence="1">
    <location>
        <begin position="814"/>
        <end position="834"/>
    </location>
</feature>
<feature type="compositionally biased region" description="Low complexity" evidence="1">
    <location>
        <begin position="1195"/>
        <end position="1204"/>
    </location>
</feature>
<feature type="region of interest" description="Disordered" evidence="1">
    <location>
        <begin position="398"/>
        <end position="528"/>
    </location>
</feature>
<feature type="region of interest" description="Disordered" evidence="1">
    <location>
        <begin position="1121"/>
        <end position="1143"/>
    </location>
</feature>
<evidence type="ECO:0000313" key="3">
    <source>
        <dbReference type="EMBL" id="KAA0198634.1"/>
    </source>
</evidence>